<dbReference type="Proteomes" id="UP001432027">
    <property type="component" value="Unassembled WGS sequence"/>
</dbReference>
<dbReference type="Gene3D" id="1.20.1070.10">
    <property type="entry name" value="Rhodopsin 7-helix transmembrane proteins"/>
    <property type="match status" value="1"/>
</dbReference>
<comment type="subcellular location">
    <subcellularLocation>
        <location evidence="1">Membrane</location>
    </subcellularLocation>
</comment>
<evidence type="ECO:0000256" key="4">
    <source>
        <dbReference type="ARBA" id="ARBA00023136"/>
    </source>
</evidence>
<evidence type="ECO:0000313" key="7">
    <source>
        <dbReference type="Proteomes" id="UP001432027"/>
    </source>
</evidence>
<evidence type="ECO:0000256" key="3">
    <source>
        <dbReference type="ARBA" id="ARBA00022989"/>
    </source>
</evidence>
<dbReference type="InterPro" id="IPR047130">
    <property type="entry name" value="7TM_GPCR_Srsx_nematod"/>
</dbReference>
<name>A0AAV5TK82_9BILA</name>
<gene>
    <name evidence="6" type="ORF">PENTCL1PPCAC_16906</name>
</gene>
<protein>
    <recommendedName>
        <fullName evidence="8">G protein-coupled receptor</fullName>
    </recommendedName>
</protein>
<dbReference type="SMART" id="SM01381">
    <property type="entry name" value="7TM_GPCR_Srsx"/>
    <property type="match status" value="1"/>
</dbReference>
<keyword evidence="7" id="KW-1185">Reference proteome</keyword>
<dbReference type="EMBL" id="BTSX01000004">
    <property type="protein sequence ID" value="GMS94731.1"/>
    <property type="molecule type" value="Genomic_DNA"/>
</dbReference>
<feature type="transmembrane region" description="Helical" evidence="5">
    <location>
        <begin position="92"/>
        <end position="115"/>
    </location>
</feature>
<evidence type="ECO:0000256" key="1">
    <source>
        <dbReference type="ARBA" id="ARBA00004370"/>
    </source>
</evidence>
<sequence>MLNLSPTEWLVVRSVYIILAIVGAIGSLSNFSLFLVTIRTKSLRSTCHLLIGLCALLDGCHQIGTLFQFPLLFSDGEIDSLTCSSLLLLPEIGVLGGCACVLSIGLERLIALVFVARYKSFGHRHLVAHLLLISFFGHYAVYLMVAYFQQTRQICAIQAPFHGDAAPLWSRCFVALNMTTVTVYATVAMIISKKAEVSAETRKSFRSIFFVMTSDVSGWAIAIGILKATVVIEMTAETRFITLYVSGLVVNTGIAVKALIYYSTSSEYRQAFRDTFCKNS</sequence>
<keyword evidence="2 5" id="KW-0812">Transmembrane</keyword>
<feature type="non-terminal residue" evidence="6">
    <location>
        <position position="280"/>
    </location>
</feature>
<evidence type="ECO:0000256" key="2">
    <source>
        <dbReference type="ARBA" id="ARBA00022692"/>
    </source>
</evidence>
<feature type="transmembrane region" description="Helical" evidence="5">
    <location>
        <begin position="241"/>
        <end position="262"/>
    </location>
</feature>
<dbReference type="AlphaFoldDB" id="A0AAV5TK82"/>
<keyword evidence="3 5" id="KW-1133">Transmembrane helix</keyword>
<dbReference type="PANTHER" id="PTHR23360">
    <property type="entry name" value="G-PROTEIN COUPLED RECEPTORS FAMILY 1 PROFILE DOMAIN-CONTAINING PROTEIN-RELATED"/>
    <property type="match status" value="1"/>
</dbReference>
<dbReference type="GO" id="GO:0004930">
    <property type="term" value="F:G protein-coupled receptor activity"/>
    <property type="evidence" value="ECO:0007669"/>
    <property type="project" value="InterPro"/>
</dbReference>
<dbReference type="Pfam" id="PF10320">
    <property type="entry name" value="7TM_GPCR_Srsx"/>
    <property type="match status" value="1"/>
</dbReference>
<evidence type="ECO:0000313" key="6">
    <source>
        <dbReference type="EMBL" id="GMS94731.1"/>
    </source>
</evidence>
<organism evidence="6 7">
    <name type="scientific">Pristionchus entomophagus</name>
    <dbReference type="NCBI Taxonomy" id="358040"/>
    <lineage>
        <taxon>Eukaryota</taxon>
        <taxon>Metazoa</taxon>
        <taxon>Ecdysozoa</taxon>
        <taxon>Nematoda</taxon>
        <taxon>Chromadorea</taxon>
        <taxon>Rhabditida</taxon>
        <taxon>Rhabditina</taxon>
        <taxon>Diplogasteromorpha</taxon>
        <taxon>Diplogasteroidea</taxon>
        <taxon>Neodiplogasteridae</taxon>
        <taxon>Pristionchus</taxon>
    </lineage>
</organism>
<dbReference type="InterPro" id="IPR019424">
    <property type="entry name" value="7TM_GPCR_Srsx"/>
</dbReference>
<comment type="caution">
    <text evidence="6">The sequence shown here is derived from an EMBL/GenBank/DDBJ whole genome shotgun (WGS) entry which is preliminary data.</text>
</comment>
<feature type="transmembrane region" description="Helical" evidence="5">
    <location>
        <begin position="168"/>
        <end position="187"/>
    </location>
</feature>
<proteinExistence type="predicted"/>
<dbReference type="PANTHER" id="PTHR23360:SF5">
    <property type="entry name" value="G-PROTEIN COUPLED RECEPTORS FAMILY 1 PROFILE DOMAIN-CONTAINING PROTEIN"/>
    <property type="match status" value="1"/>
</dbReference>
<dbReference type="InterPro" id="IPR000276">
    <property type="entry name" value="GPCR_Rhodpsn"/>
</dbReference>
<reference evidence="6" key="1">
    <citation type="submission" date="2023-10" db="EMBL/GenBank/DDBJ databases">
        <title>Genome assembly of Pristionchus species.</title>
        <authorList>
            <person name="Yoshida K."/>
            <person name="Sommer R.J."/>
        </authorList>
    </citation>
    <scope>NUCLEOTIDE SEQUENCE</scope>
    <source>
        <strain evidence="6">RS0144</strain>
    </source>
</reference>
<feature type="transmembrane region" description="Helical" evidence="5">
    <location>
        <begin position="127"/>
        <end position="148"/>
    </location>
</feature>
<dbReference type="GO" id="GO:0016020">
    <property type="term" value="C:membrane"/>
    <property type="evidence" value="ECO:0007669"/>
    <property type="project" value="UniProtKB-SubCell"/>
</dbReference>
<dbReference type="SUPFAM" id="SSF81321">
    <property type="entry name" value="Family A G protein-coupled receptor-like"/>
    <property type="match status" value="1"/>
</dbReference>
<accession>A0AAV5TK82</accession>
<feature type="transmembrane region" description="Helical" evidence="5">
    <location>
        <begin position="208"/>
        <end position="229"/>
    </location>
</feature>
<feature type="transmembrane region" description="Helical" evidence="5">
    <location>
        <begin position="49"/>
        <end position="72"/>
    </location>
</feature>
<keyword evidence="4 5" id="KW-0472">Membrane</keyword>
<evidence type="ECO:0008006" key="8">
    <source>
        <dbReference type="Google" id="ProtNLM"/>
    </source>
</evidence>
<evidence type="ECO:0000256" key="5">
    <source>
        <dbReference type="SAM" id="Phobius"/>
    </source>
</evidence>
<feature type="transmembrane region" description="Helical" evidence="5">
    <location>
        <begin position="15"/>
        <end position="37"/>
    </location>
</feature>